<feature type="coiled-coil region" evidence="1">
    <location>
        <begin position="50"/>
        <end position="77"/>
    </location>
</feature>
<dbReference type="STRING" id="702114.A1355_01965"/>
<evidence type="ECO:0000256" key="2">
    <source>
        <dbReference type="SAM" id="MobiDB-lite"/>
    </source>
</evidence>
<dbReference type="OrthoDB" id="5570466at2"/>
<dbReference type="AlphaFoldDB" id="A0A177NYR5"/>
<evidence type="ECO:0000313" key="3">
    <source>
        <dbReference type="EMBL" id="OAI22403.1"/>
    </source>
</evidence>
<dbReference type="EMBL" id="LUUK01000078">
    <property type="protein sequence ID" value="OAI22403.1"/>
    <property type="molecule type" value="Genomic_DNA"/>
</dbReference>
<protein>
    <submittedName>
        <fullName evidence="3">Uncharacterized protein</fullName>
    </submittedName>
</protein>
<proteinExistence type="predicted"/>
<feature type="region of interest" description="Disordered" evidence="2">
    <location>
        <begin position="1"/>
        <end position="25"/>
    </location>
</feature>
<organism evidence="3 4">
    <name type="scientific">Methylomonas koyamae</name>
    <dbReference type="NCBI Taxonomy" id="702114"/>
    <lineage>
        <taxon>Bacteria</taxon>
        <taxon>Pseudomonadati</taxon>
        <taxon>Pseudomonadota</taxon>
        <taxon>Gammaproteobacteria</taxon>
        <taxon>Methylococcales</taxon>
        <taxon>Methylococcaceae</taxon>
        <taxon>Methylomonas</taxon>
    </lineage>
</organism>
<gene>
    <name evidence="3" type="ORF">A1355_01965</name>
</gene>
<dbReference type="RefSeq" id="WP_064026342.1">
    <property type="nucleotide sequence ID" value="NZ_LUUK01000078.1"/>
</dbReference>
<dbReference type="Proteomes" id="UP000077628">
    <property type="component" value="Unassembled WGS sequence"/>
</dbReference>
<reference evidence="4" key="1">
    <citation type="submission" date="2016-03" db="EMBL/GenBank/DDBJ databases">
        <authorList>
            <person name="Heylen K."/>
            <person name="De Vos P."/>
            <person name="Vekeman B."/>
        </authorList>
    </citation>
    <scope>NUCLEOTIDE SEQUENCE [LARGE SCALE GENOMIC DNA]</scope>
    <source>
        <strain evidence="4">R-45383</strain>
    </source>
</reference>
<sequence>MTQLTTVSQSQNIQAPKKSKRPAKPESDFIELFPLPKYFQTHFQHIHENNQSLHQEIRALNRHLARLEAKMDLALQTGWETRCENCPKRN</sequence>
<accession>A0A177NYR5</accession>
<keyword evidence="1" id="KW-0175">Coiled coil</keyword>
<comment type="caution">
    <text evidence="3">The sequence shown here is derived from an EMBL/GenBank/DDBJ whole genome shotgun (WGS) entry which is preliminary data.</text>
</comment>
<evidence type="ECO:0000313" key="4">
    <source>
        <dbReference type="Proteomes" id="UP000077628"/>
    </source>
</evidence>
<name>A0A177NYR5_9GAMM</name>
<feature type="compositionally biased region" description="Polar residues" evidence="2">
    <location>
        <begin position="1"/>
        <end position="14"/>
    </location>
</feature>
<evidence type="ECO:0000256" key="1">
    <source>
        <dbReference type="SAM" id="Coils"/>
    </source>
</evidence>
<keyword evidence="4" id="KW-1185">Reference proteome</keyword>